<dbReference type="Proteomes" id="UP000501094">
    <property type="component" value="Chromosome"/>
</dbReference>
<evidence type="ECO:0000313" key="1">
    <source>
        <dbReference type="EMBL" id="QIZ20832.1"/>
    </source>
</evidence>
<proteinExistence type="predicted"/>
<keyword evidence="2" id="KW-1185">Reference proteome</keyword>
<sequence>MFYNKKIIVSNNDGSLSALKNNNYKKYIEVNKLNIDNLKALENYPDIKAITYEDELSSLKI</sequence>
<protein>
    <submittedName>
        <fullName evidence="1">Uncharacterized protein</fullName>
    </submittedName>
</protein>
<dbReference type="KEGG" id="peg:E5R92_03410"/>
<name>A0A6H1Q1N6_9PROT</name>
<dbReference type="EMBL" id="CP038852">
    <property type="protein sequence ID" value="QIZ20832.1"/>
    <property type="molecule type" value="Genomic_DNA"/>
</dbReference>
<evidence type="ECO:0000313" key="2">
    <source>
        <dbReference type="Proteomes" id="UP000501094"/>
    </source>
</evidence>
<organism evidence="1 2">
    <name type="scientific">Candidatus Pelagibacter giovannonii</name>
    <dbReference type="NCBI Taxonomy" id="2563896"/>
    <lineage>
        <taxon>Bacteria</taxon>
        <taxon>Pseudomonadati</taxon>
        <taxon>Pseudomonadota</taxon>
        <taxon>Alphaproteobacteria</taxon>
        <taxon>Candidatus Pelagibacterales</taxon>
        <taxon>Candidatus Pelagibacteraceae</taxon>
        <taxon>Candidatus Pelagibacter</taxon>
    </lineage>
</organism>
<dbReference type="AlphaFoldDB" id="A0A6H1Q1N6"/>
<accession>A0A6H1Q1N6</accession>
<reference evidence="1 2" key="1">
    <citation type="journal article" date="2020" name="Nat. Microbiol.">
        <title>Lysogenic host-virus interactions in SAR11 marine bacteria.</title>
        <authorList>
            <person name="Morris R.M."/>
            <person name="Cain K.R."/>
            <person name="Hvorecny K.L."/>
            <person name="Kollman J.M."/>
        </authorList>
    </citation>
    <scope>NUCLEOTIDE SEQUENCE [LARGE SCALE GENOMIC DNA]</scope>
    <source>
        <strain evidence="1 2">NP1</strain>
    </source>
</reference>
<gene>
    <name evidence="1" type="ORF">E5R92_03410</name>
</gene>
<dbReference type="RefSeq" id="WP_168606711.1">
    <property type="nucleotide sequence ID" value="NZ_CP038852.1"/>
</dbReference>